<dbReference type="InterPro" id="IPR050904">
    <property type="entry name" value="Adhesion/Biosynth-related"/>
</dbReference>
<dbReference type="SMART" id="SM00554">
    <property type="entry name" value="FAS1"/>
    <property type="match status" value="1"/>
</dbReference>
<accession>A0ABT2X2T7</accession>
<feature type="signal peptide" evidence="1">
    <location>
        <begin position="1"/>
        <end position="21"/>
    </location>
</feature>
<dbReference type="SUPFAM" id="SSF82153">
    <property type="entry name" value="FAS1 domain"/>
    <property type="match status" value="1"/>
</dbReference>
<keyword evidence="4" id="KW-1185">Reference proteome</keyword>
<evidence type="ECO:0000313" key="4">
    <source>
        <dbReference type="Proteomes" id="UP001209535"/>
    </source>
</evidence>
<dbReference type="RefSeq" id="WP_263335448.1">
    <property type="nucleotide sequence ID" value="NZ_JAOVQO010000008.1"/>
</dbReference>
<reference evidence="3 4" key="1">
    <citation type="submission" date="2022-10" db="EMBL/GenBank/DDBJ databases">
        <title>Defluviimonas sp. nov., isolated from ocean surface sediments.</title>
        <authorList>
            <person name="He W."/>
            <person name="Wang L."/>
            <person name="Zhang D.-F."/>
        </authorList>
    </citation>
    <scope>NUCLEOTIDE SEQUENCE [LARGE SCALE GENOMIC DNA]</scope>
    <source>
        <strain evidence="3 4">WL0024</strain>
    </source>
</reference>
<comment type="caution">
    <text evidence="3">The sequence shown here is derived from an EMBL/GenBank/DDBJ whole genome shotgun (WGS) entry which is preliminary data.</text>
</comment>
<sequence length="166" mass="17089">MNRRNALRALVAATAIATISACTTTQRSGPDVVTVAATNEDFSTLVAAIKAAGLEETLRGDGPFTVFAPTNAAFAALPVGTVDDLLKPENKDQLVSVLTYHVVPGTVTSDRLAGQRLDVATVQGGALRIDGRDGVRVNDANVTGADVMASNGVVHVIDAVLLPPSK</sequence>
<dbReference type="EMBL" id="JAOVQO010000008">
    <property type="protein sequence ID" value="MCU9848261.1"/>
    <property type="molecule type" value="Genomic_DNA"/>
</dbReference>
<dbReference type="InterPro" id="IPR000782">
    <property type="entry name" value="FAS1_domain"/>
</dbReference>
<dbReference type="PANTHER" id="PTHR10900">
    <property type="entry name" value="PERIOSTIN-RELATED"/>
    <property type="match status" value="1"/>
</dbReference>
<proteinExistence type="predicted"/>
<dbReference type="Pfam" id="PF02469">
    <property type="entry name" value="Fasciclin"/>
    <property type="match status" value="1"/>
</dbReference>
<dbReference type="PANTHER" id="PTHR10900:SF77">
    <property type="entry name" value="FI19380P1"/>
    <property type="match status" value="1"/>
</dbReference>
<dbReference type="InterPro" id="IPR036378">
    <property type="entry name" value="FAS1_dom_sf"/>
</dbReference>
<gene>
    <name evidence="3" type="ORF">OEZ60_09600</name>
</gene>
<dbReference type="PROSITE" id="PS51257">
    <property type="entry name" value="PROKAR_LIPOPROTEIN"/>
    <property type="match status" value="1"/>
</dbReference>
<feature type="domain" description="FAS1" evidence="2">
    <location>
        <begin position="29"/>
        <end position="161"/>
    </location>
</feature>
<evidence type="ECO:0000256" key="1">
    <source>
        <dbReference type="SAM" id="SignalP"/>
    </source>
</evidence>
<evidence type="ECO:0000259" key="2">
    <source>
        <dbReference type="PROSITE" id="PS50213"/>
    </source>
</evidence>
<dbReference type="Proteomes" id="UP001209535">
    <property type="component" value="Unassembled WGS sequence"/>
</dbReference>
<feature type="chain" id="PRO_5046388989" evidence="1">
    <location>
        <begin position="22"/>
        <end position="166"/>
    </location>
</feature>
<evidence type="ECO:0000313" key="3">
    <source>
        <dbReference type="EMBL" id="MCU9848261.1"/>
    </source>
</evidence>
<keyword evidence="1" id="KW-0732">Signal</keyword>
<protein>
    <submittedName>
        <fullName evidence="3">Fasciclin domain-containing protein</fullName>
    </submittedName>
</protein>
<dbReference type="Gene3D" id="2.30.180.10">
    <property type="entry name" value="FAS1 domain"/>
    <property type="match status" value="1"/>
</dbReference>
<organism evidence="3 4">
    <name type="scientific">Albidovulum salinarum</name>
    <dbReference type="NCBI Taxonomy" id="2984153"/>
    <lineage>
        <taxon>Bacteria</taxon>
        <taxon>Pseudomonadati</taxon>
        <taxon>Pseudomonadota</taxon>
        <taxon>Alphaproteobacteria</taxon>
        <taxon>Rhodobacterales</taxon>
        <taxon>Paracoccaceae</taxon>
        <taxon>Albidovulum</taxon>
    </lineage>
</organism>
<name>A0ABT2X2T7_9RHOB</name>
<dbReference type="PROSITE" id="PS50213">
    <property type="entry name" value="FAS1"/>
    <property type="match status" value="1"/>
</dbReference>